<evidence type="ECO:0000313" key="2">
    <source>
        <dbReference type="Proteomes" id="UP000622610"/>
    </source>
</evidence>
<keyword evidence="2" id="KW-1185">Reference proteome</keyword>
<dbReference type="PANTHER" id="PTHR34986:SF1">
    <property type="entry name" value="PROTEIN YIAL"/>
    <property type="match status" value="1"/>
</dbReference>
<dbReference type="InterPro" id="IPR037012">
    <property type="entry name" value="NanQ/TabA/YiaL_sf"/>
</dbReference>
<reference evidence="1" key="1">
    <citation type="journal article" date="2014" name="Int. J. Syst. Evol. Microbiol.">
        <title>Complete genome sequence of Corynebacterium casei LMG S-19264T (=DSM 44701T), isolated from a smear-ripened cheese.</title>
        <authorList>
            <consortium name="US DOE Joint Genome Institute (JGI-PGF)"/>
            <person name="Walter F."/>
            <person name="Albersmeier A."/>
            <person name="Kalinowski J."/>
            <person name="Ruckert C."/>
        </authorList>
    </citation>
    <scope>NUCLEOTIDE SEQUENCE</scope>
    <source>
        <strain evidence="1">CCM 8433</strain>
    </source>
</reference>
<dbReference type="PANTHER" id="PTHR34986">
    <property type="entry name" value="EVOLVED BETA-GALACTOSIDASE SUBUNIT BETA"/>
    <property type="match status" value="1"/>
</dbReference>
<accession>A0A917N418</accession>
<name>A0A917N418_9ENTE</name>
<dbReference type="AlphaFoldDB" id="A0A917N418"/>
<comment type="caution">
    <text evidence="1">The sequence shown here is derived from an EMBL/GenBank/DDBJ whole genome shotgun (WGS) entry which is preliminary data.</text>
</comment>
<gene>
    <name evidence="1" type="ORF">GCM10011482_09090</name>
</gene>
<evidence type="ECO:0000313" key="1">
    <source>
        <dbReference type="EMBL" id="GGI65255.1"/>
    </source>
</evidence>
<dbReference type="SUPFAM" id="SSF51197">
    <property type="entry name" value="Clavaminate synthase-like"/>
    <property type="match status" value="1"/>
</dbReference>
<dbReference type="Gene3D" id="2.60.120.370">
    <property type="entry name" value="YhcH/YjgK/YiaL"/>
    <property type="match status" value="1"/>
</dbReference>
<dbReference type="InterPro" id="IPR004375">
    <property type="entry name" value="NanQ/TabA/YiaL"/>
</dbReference>
<dbReference type="NCBIfam" id="TIGR00022">
    <property type="entry name" value="YhcH/YjgK/YiaL family protein"/>
    <property type="match status" value="1"/>
</dbReference>
<dbReference type="RefSeq" id="WP_188367089.1">
    <property type="nucleotide sequence ID" value="NZ_BMDT01000002.1"/>
</dbReference>
<dbReference type="Pfam" id="PF04074">
    <property type="entry name" value="DUF386"/>
    <property type="match status" value="1"/>
</dbReference>
<dbReference type="Proteomes" id="UP000622610">
    <property type="component" value="Unassembled WGS sequence"/>
</dbReference>
<reference evidence="1" key="2">
    <citation type="submission" date="2020-09" db="EMBL/GenBank/DDBJ databases">
        <authorList>
            <person name="Sun Q."/>
            <person name="Sedlacek I."/>
        </authorList>
    </citation>
    <scope>NUCLEOTIDE SEQUENCE</scope>
    <source>
        <strain evidence="1">CCM 8433</strain>
    </source>
</reference>
<dbReference type="EMBL" id="BMDT01000002">
    <property type="protein sequence ID" value="GGI65255.1"/>
    <property type="molecule type" value="Genomic_DNA"/>
</dbReference>
<organism evidence="1 2">
    <name type="scientific">Enterococcus alcedinis</name>
    <dbReference type="NCBI Taxonomy" id="1274384"/>
    <lineage>
        <taxon>Bacteria</taxon>
        <taxon>Bacillati</taxon>
        <taxon>Bacillota</taxon>
        <taxon>Bacilli</taxon>
        <taxon>Lactobacillales</taxon>
        <taxon>Enterococcaceae</taxon>
        <taxon>Enterococcus</taxon>
    </lineage>
</organism>
<sequence>MIYDTFENVQKYLGIHPNLDRAIAFIQQTDLKQLPLGVTEIEGQEVYVNIMEANLNPADAIQFEYHKKYVDIQFDLIGEEQVAIGFIEKSETNHYEEKSDFGTIECEKEIIVPLGENRFIICFTEEKHKPGIQSDQHHFVKKGVIKVRTKP</sequence>
<proteinExistence type="predicted"/>
<dbReference type="GO" id="GO:0005829">
    <property type="term" value="C:cytosol"/>
    <property type="evidence" value="ECO:0007669"/>
    <property type="project" value="TreeGrafter"/>
</dbReference>
<protein>
    <submittedName>
        <fullName evidence="1">Beta-galactosidase subunit beta</fullName>
    </submittedName>
</protein>